<keyword evidence="1" id="KW-0325">Glycoprotein</keyword>
<reference evidence="3" key="1">
    <citation type="submission" date="2022-11" db="UniProtKB">
        <authorList>
            <consortium name="WormBaseParasite"/>
        </authorList>
    </citation>
    <scope>IDENTIFICATION</scope>
</reference>
<dbReference type="AlphaFoldDB" id="A0A915D7J5"/>
<dbReference type="PANTHER" id="PTHR24060">
    <property type="entry name" value="METABOTROPIC GLUTAMATE RECEPTOR"/>
    <property type="match status" value="1"/>
</dbReference>
<name>A0A915D7J5_9BILA</name>
<dbReference type="Proteomes" id="UP000887574">
    <property type="component" value="Unplaced"/>
</dbReference>
<dbReference type="Gene3D" id="3.40.50.2300">
    <property type="match status" value="1"/>
</dbReference>
<protein>
    <submittedName>
        <fullName evidence="3">Uncharacterized protein</fullName>
    </submittedName>
</protein>
<accession>A0A915D7J5</accession>
<dbReference type="SUPFAM" id="SSF53822">
    <property type="entry name" value="Periplasmic binding protein-like I"/>
    <property type="match status" value="1"/>
</dbReference>
<dbReference type="WBParaSite" id="jg16879">
    <property type="protein sequence ID" value="jg16879"/>
    <property type="gene ID" value="jg16879"/>
</dbReference>
<evidence type="ECO:0000313" key="3">
    <source>
        <dbReference type="WBParaSite" id="jg16879"/>
    </source>
</evidence>
<evidence type="ECO:0000313" key="2">
    <source>
        <dbReference type="Proteomes" id="UP000887574"/>
    </source>
</evidence>
<sequence>MATKLWRIEEGEAGKKELFGWPVKAGSGYSFNAGIPKSPILRRVLHVFVPRKRKFERNKWLRELWRYKFNCEFDLPKDSTQNKCEAQRQSKENFNPDDKVQFVIEAVYAIAHALQAMKERFAR</sequence>
<keyword evidence="2" id="KW-1185">Reference proteome</keyword>
<proteinExistence type="predicted"/>
<evidence type="ECO:0000256" key="1">
    <source>
        <dbReference type="ARBA" id="ARBA00023180"/>
    </source>
</evidence>
<dbReference type="InterPro" id="IPR028082">
    <property type="entry name" value="Peripla_BP_I"/>
</dbReference>
<organism evidence="2 3">
    <name type="scientific">Ditylenchus dipsaci</name>
    <dbReference type="NCBI Taxonomy" id="166011"/>
    <lineage>
        <taxon>Eukaryota</taxon>
        <taxon>Metazoa</taxon>
        <taxon>Ecdysozoa</taxon>
        <taxon>Nematoda</taxon>
        <taxon>Chromadorea</taxon>
        <taxon>Rhabditida</taxon>
        <taxon>Tylenchina</taxon>
        <taxon>Tylenchomorpha</taxon>
        <taxon>Sphaerularioidea</taxon>
        <taxon>Anguinidae</taxon>
        <taxon>Anguininae</taxon>
        <taxon>Ditylenchus</taxon>
    </lineage>
</organism>
<dbReference type="InterPro" id="IPR050726">
    <property type="entry name" value="mGluR"/>
</dbReference>